<keyword evidence="2" id="KW-1185">Reference proteome</keyword>
<dbReference type="RefSeq" id="WP_155539005.1">
    <property type="nucleotide sequence ID" value="NZ_CAWNJS010000001.1"/>
</dbReference>
<evidence type="ECO:0000313" key="1">
    <source>
        <dbReference type="EMBL" id="BAZ01206.1"/>
    </source>
</evidence>
<dbReference type="Proteomes" id="UP000218785">
    <property type="component" value="Chromosome"/>
</dbReference>
<dbReference type="AlphaFoldDB" id="A0A1Z4N657"/>
<sequence>MSEKLLLAVGLTLSLVLFTKMSWSAPTQTTSSIELEHPGFTVSQVAE</sequence>
<reference evidence="1 2" key="1">
    <citation type="submission" date="2017-06" db="EMBL/GenBank/DDBJ databases">
        <title>Genome sequencing of cyanobaciteial culture collection at National Institute for Environmental Studies (NIES).</title>
        <authorList>
            <person name="Hirose Y."/>
            <person name="Shimura Y."/>
            <person name="Fujisawa T."/>
            <person name="Nakamura Y."/>
            <person name="Kawachi M."/>
        </authorList>
    </citation>
    <scope>NUCLEOTIDE SEQUENCE [LARGE SCALE GENOMIC DNA]</scope>
    <source>
        <strain evidence="1 2">NIES-37</strain>
    </source>
</reference>
<dbReference type="EMBL" id="AP018248">
    <property type="protein sequence ID" value="BAZ01206.1"/>
    <property type="molecule type" value="Genomic_DNA"/>
</dbReference>
<proteinExistence type="predicted"/>
<dbReference type="KEGG" id="ttq:NIES37_52050"/>
<accession>A0A1Z4N657</accession>
<protein>
    <submittedName>
        <fullName evidence="1">Uncharacterized protein</fullName>
    </submittedName>
</protein>
<organism evidence="1 2">
    <name type="scientific">Tolypothrix tenuis PCC 7101</name>
    <dbReference type="NCBI Taxonomy" id="231146"/>
    <lineage>
        <taxon>Bacteria</taxon>
        <taxon>Bacillati</taxon>
        <taxon>Cyanobacteriota</taxon>
        <taxon>Cyanophyceae</taxon>
        <taxon>Nostocales</taxon>
        <taxon>Tolypothrichaceae</taxon>
        <taxon>Tolypothrix</taxon>
    </lineage>
</organism>
<evidence type="ECO:0000313" key="2">
    <source>
        <dbReference type="Proteomes" id="UP000218785"/>
    </source>
</evidence>
<name>A0A1Z4N657_9CYAN</name>
<gene>
    <name evidence="1" type="ORF">NIES37_52050</name>
</gene>